<dbReference type="AlphaFoldDB" id="A0ABD2TZB1"/>
<organism evidence="2 3">
    <name type="scientific">Solanum stoloniferum</name>
    <dbReference type="NCBI Taxonomy" id="62892"/>
    <lineage>
        <taxon>Eukaryota</taxon>
        <taxon>Viridiplantae</taxon>
        <taxon>Streptophyta</taxon>
        <taxon>Embryophyta</taxon>
        <taxon>Tracheophyta</taxon>
        <taxon>Spermatophyta</taxon>
        <taxon>Magnoliopsida</taxon>
        <taxon>eudicotyledons</taxon>
        <taxon>Gunneridae</taxon>
        <taxon>Pentapetalae</taxon>
        <taxon>asterids</taxon>
        <taxon>lamiids</taxon>
        <taxon>Solanales</taxon>
        <taxon>Solanaceae</taxon>
        <taxon>Solanoideae</taxon>
        <taxon>Solaneae</taxon>
        <taxon>Solanum</taxon>
    </lineage>
</organism>
<dbReference type="EMBL" id="JBJKTR010000008">
    <property type="protein sequence ID" value="KAL3361410.1"/>
    <property type="molecule type" value="Genomic_DNA"/>
</dbReference>
<accession>A0ABD2TZB1</accession>
<keyword evidence="3" id="KW-1185">Reference proteome</keyword>
<comment type="caution">
    <text evidence="2">The sequence shown here is derived from an EMBL/GenBank/DDBJ whole genome shotgun (WGS) entry which is preliminary data.</text>
</comment>
<name>A0ABD2TZB1_9SOLN</name>
<proteinExistence type="predicted"/>
<evidence type="ECO:0000313" key="3">
    <source>
        <dbReference type="Proteomes" id="UP001627284"/>
    </source>
</evidence>
<dbReference type="Proteomes" id="UP001627284">
    <property type="component" value="Unassembled WGS sequence"/>
</dbReference>
<feature type="region of interest" description="Disordered" evidence="1">
    <location>
        <begin position="37"/>
        <end position="138"/>
    </location>
</feature>
<protein>
    <submittedName>
        <fullName evidence="2">Uncharacterized protein</fullName>
    </submittedName>
</protein>
<evidence type="ECO:0000313" key="2">
    <source>
        <dbReference type="EMBL" id="KAL3361410.1"/>
    </source>
</evidence>
<evidence type="ECO:0000256" key="1">
    <source>
        <dbReference type="SAM" id="MobiDB-lite"/>
    </source>
</evidence>
<sequence>YLFLKVIFQTKKLEFTLSKIHLFNIIITIMSDFFDNDSDPDIFLGDDSDPDGKEKDYGDTPSSSSSEENVKDDDSAFPINYSNTNNIDEVTEEEEYEEEEEVEHEEEEENKEEETKEEDDGYEADENDEADSEDGKDD</sequence>
<reference evidence="2 3" key="1">
    <citation type="submission" date="2024-05" db="EMBL/GenBank/DDBJ databases">
        <title>De novo assembly of an allotetraploid wild potato.</title>
        <authorList>
            <person name="Hosaka A.J."/>
        </authorList>
    </citation>
    <scope>NUCLEOTIDE SEQUENCE [LARGE SCALE GENOMIC DNA]</scope>
    <source>
        <tissue evidence="2">Young leaves</tissue>
    </source>
</reference>
<feature type="compositionally biased region" description="Acidic residues" evidence="1">
    <location>
        <begin position="89"/>
        <end position="138"/>
    </location>
</feature>
<gene>
    <name evidence="2" type="ORF">AABB24_014360</name>
</gene>
<feature type="non-terminal residue" evidence="2">
    <location>
        <position position="1"/>
    </location>
</feature>
<feature type="compositionally biased region" description="Acidic residues" evidence="1">
    <location>
        <begin position="37"/>
        <end position="49"/>
    </location>
</feature>